<sequence>MHQVEMALKYRVLVDMDSRLPTVKDPHLRLLLVYKMGSNIGFYSLSWQDGRGRDRFSWDVTSYLAIALEQRVDGFWRISSCFPYHPVFEDARK</sequence>
<dbReference type="Proteomes" id="UP000887566">
    <property type="component" value="Unplaced"/>
</dbReference>
<dbReference type="WBParaSite" id="PSAMB.scaffold1243size33884.g11853.t1">
    <property type="protein sequence ID" value="PSAMB.scaffold1243size33884.g11853.t1"/>
    <property type="gene ID" value="PSAMB.scaffold1243size33884.g11853"/>
</dbReference>
<accession>A0A914UTA3</accession>
<name>A0A914UTA3_9BILA</name>
<evidence type="ECO:0000313" key="2">
    <source>
        <dbReference type="WBParaSite" id="PSAMB.scaffold1243size33884.g11853.t1"/>
    </source>
</evidence>
<keyword evidence="1" id="KW-1185">Reference proteome</keyword>
<organism evidence="1 2">
    <name type="scientific">Plectus sambesii</name>
    <dbReference type="NCBI Taxonomy" id="2011161"/>
    <lineage>
        <taxon>Eukaryota</taxon>
        <taxon>Metazoa</taxon>
        <taxon>Ecdysozoa</taxon>
        <taxon>Nematoda</taxon>
        <taxon>Chromadorea</taxon>
        <taxon>Plectida</taxon>
        <taxon>Plectina</taxon>
        <taxon>Plectoidea</taxon>
        <taxon>Plectidae</taxon>
        <taxon>Plectus</taxon>
    </lineage>
</organism>
<evidence type="ECO:0000313" key="1">
    <source>
        <dbReference type="Proteomes" id="UP000887566"/>
    </source>
</evidence>
<dbReference type="AlphaFoldDB" id="A0A914UTA3"/>
<reference evidence="2" key="1">
    <citation type="submission" date="2022-11" db="UniProtKB">
        <authorList>
            <consortium name="WormBaseParasite"/>
        </authorList>
    </citation>
    <scope>IDENTIFICATION</scope>
</reference>
<protein>
    <submittedName>
        <fullName evidence="2">Uncharacterized protein</fullName>
    </submittedName>
</protein>
<proteinExistence type="predicted"/>